<dbReference type="GO" id="GO:0005886">
    <property type="term" value="C:plasma membrane"/>
    <property type="evidence" value="ECO:0007669"/>
    <property type="project" value="UniProtKB-SubCell"/>
</dbReference>
<keyword evidence="10" id="KW-0430">Lectin</keyword>
<dbReference type="GO" id="GO:0051707">
    <property type="term" value="P:response to other organism"/>
    <property type="evidence" value="ECO:0007669"/>
    <property type="project" value="UniProtKB-ARBA"/>
</dbReference>
<dbReference type="PROSITE" id="PS00307">
    <property type="entry name" value="LECTIN_LEGUME_BETA"/>
    <property type="match status" value="1"/>
</dbReference>
<dbReference type="Gene3D" id="2.60.120.200">
    <property type="match status" value="1"/>
</dbReference>
<evidence type="ECO:0000256" key="13">
    <source>
        <dbReference type="ARBA" id="ARBA00022989"/>
    </source>
</evidence>
<evidence type="ECO:0000256" key="16">
    <source>
        <dbReference type="SAM" id="SignalP"/>
    </source>
</evidence>
<keyword evidence="6" id="KW-1003">Cell membrane</keyword>
<dbReference type="InterPro" id="IPR001220">
    <property type="entry name" value="Legume_lectin_dom"/>
</dbReference>
<dbReference type="GO" id="GO:0005524">
    <property type="term" value="F:ATP binding"/>
    <property type="evidence" value="ECO:0007669"/>
    <property type="project" value="UniProtKB-KW"/>
</dbReference>
<evidence type="ECO:0000259" key="17">
    <source>
        <dbReference type="PROSITE" id="PS50011"/>
    </source>
</evidence>
<keyword evidence="7" id="KW-0808">Transferase</keyword>
<evidence type="ECO:0000313" key="19">
    <source>
        <dbReference type="Proteomes" id="UP000077202"/>
    </source>
</evidence>
<name>A0A176VSE3_MARPO</name>
<dbReference type="GO" id="GO:0030246">
    <property type="term" value="F:carbohydrate binding"/>
    <property type="evidence" value="ECO:0007669"/>
    <property type="project" value="UniProtKB-KW"/>
</dbReference>
<evidence type="ECO:0000256" key="5">
    <source>
        <dbReference type="ARBA" id="ARBA00012513"/>
    </source>
</evidence>
<dbReference type="EMBL" id="LVLJ01002815">
    <property type="protein sequence ID" value="OAE23637.1"/>
    <property type="molecule type" value="Genomic_DNA"/>
</dbReference>
<keyword evidence="11" id="KW-0547">Nucleotide-binding</keyword>
<evidence type="ECO:0000256" key="3">
    <source>
        <dbReference type="ARBA" id="ARBA00008536"/>
    </source>
</evidence>
<keyword evidence="9 16" id="KW-0732">Signal</keyword>
<dbReference type="PANTHER" id="PTHR27007">
    <property type="match status" value="1"/>
</dbReference>
<comment type="caution">
    <text evidence="18">The sequence shown here is derived from an EMBL/GenBank/DDBJ whole genome shotgun (WGS) entry which is preliminary data.</text>
</comment>
<dbReference type="AlphaFoldDB" id="A0A176VSE3"/>
<keyword evidence="8" id="KW-0812">Transmembrane</keyword>
<reference evidence="18" key="1">
    <citation type="submission" date="2016-03" db="EMBL/GenBank/DDBJ databases">
        <title>Mechanisms controlling the formation of the plant cell surface in tip-growing cells are functionally conserved among land plants.</title>
        <authorList>
            <person name="Honkanen S."/>
            <person name="Jones V.A."/>
            <person name="Morieri G."/>
            <person name="Champion C."/>
            <person name="Hetherington A.J."/>
            <person name="Kelly S."/>
            <person name="Saint-Marcoux D."/>
            <person name="Proust H."/>
            <person name="Prescott H."/>
            <person name="Dolan L."/>
        </authorList>
    </citation>
    <scope>NUCLEOTIDE SEQUENCE [LARGE SCALE GENOMIC DNA]</scope>
    <source>
        <tissue evidence="18">Whole gametophyte</tissue>
    </source>
</reference>
<accession>A0A176VSE3</accession>
<dbReference type="SUPFAM" id="SSF56112">
    <property type="entry name" value="Protein kinase-like (PK-like)"/>
    <property type="match status" value="1"/>
</dbReference>
<dbReference type="Pfam" id="PF07714">
    <property type="entry name" value="PK_Tyr_Ser-Thr"/>
    <property type="match status" value="1"/>
</dbReference>
<feature type="signal peptide" evidence="16">
    <location>
        <begin position="1"/>
        <end position="32"/>
    </location>
</feature>
<evidence type="ECO:0000256" key="15">
    <source>
        <dbReference type="ARBA" id="ARBA00023180"/>
    </source>
</evidence>
<protein>
    <recommendedName>
        <fullName evidence="5">non-specific serine/threonine protein kinase</fullName>
        <ecNumber evidence="5">2.7.11.1</ecNumber>
    </recommendedName>
</protein>
<evidence type="ECO:0000256" key="6">
    <source>
        <dbReference type="ARBA" id="ARBA00022475"/>
    </source>
</evidence>
<evidence type="ECO:0000256" key="12">
    <source>
        <dbReference type="ARBA" id="ARBA00022840"/>
    </source>
</evidence>
<sequence>MMDTPKLLLLVLIGAGWCGVLVTCEFTFGTDASPFLCNEEGSLWCAGDANVGSNGVLNFTPDDKMKPQEYVQTAGMALVSSPIDMRGKSFRTHFTFRIERMYPLGPGDGLAFVMLGSKVKGCAGRNFGAYDCSGWQIVQMVAVEFDTYQNIDIGDINANHVGVDFQSIRSKISRDASEGGISLAGGEVIHAWIDYSAVYGQLEVRIRLDGRKPRDPFLSYSVALSDIFSGPVEGNKFLLVHEFMSGDFEFMSADLEYALFRSPQSLSWKNRVNVIFDICEALCYLHRRRILHRQVKASNILLKVVSDAEEGHLVTKAKLHDFRLAEALGHGDKIFVDKSLVDKWSLDLSFRDLPPEAVKDGIFSEEFDVYAFGIVILQIVTGKHTTGTFPNCYQFRLRNWLVEKRENNCLEDAIDPKLGMHLSFTTASHLLRREAIALLNLGLECLQPDRIKRPSMFNIMENLLRILHTEHNRKAK</sequence>
<evidence type="ECO:0000256" key="10">
    <source>
        <dbReference type="ARBA" id="ARBA00022734"/>
    </source>
</evidence>
<organism evidence="18 19">
    <name type="scientific">Marchantia polymorpha subsp. ruderalis</name>
    <dbReference type="NCBI Taxonomy" id="1480154"/>
    <lineage>
        <taxon>Eukaryota</taxon>
        <taxon>Viridiplantae</taxon>
        <taxon>Streptophyta</taxon>
        <taxon>Embryophyta</taxon>
        <taxon>Marchantiophyta</taxon>
        <taxon>Marchantiopsida</taxon>
        <taxon>Marchantiidae</taxon>
        <taxon>Marchantiales</taxon>
        <taxon>Marchantiaceae</taxon>
        <taxon>Marchantia</taxon>
    </lineage>
</organism>
<dbReference type="InterPro" id="IPR011009">
    <property type="entry name" value="Kinase-like_dom_sf"/>
</dbReference>
<keyword evidence="19" id="KW-1185">Reference proteome</keyword>
<comment type="subcellular location">
    <subcellularLocation>
        <location evidence="1">Cell membrane</location>
    </subcellularLocation>
    <subcellularLocation>
        <location evidence="2">Membrane</location>
        <topology evidence="2">Single-pass type I membrane protein</topology>
    </subcellularLocation>
</comment>
<dbReference type="GO" id="GO:0004674">
    <property type="term" value="F:protein serine/threonine kinase activity"/>
    <property type="evidence" value="ECO:0007669"/>
    <property type="project" value="UniProtKB-KW"/>
</dbReference>
<dbReference type="InterPro" id="IPR013320">
    <property type="entry name" value="ConA-like_dom_sf"/>
</dbReference>
<evidence type="ECO:0000256" key="9">
    <source>
        <dbReference type="ARBA" id="ARBA00022729"/>
    </source>
</evidence>
<gene>
    <name evidence="18" type="ORF">AXG93_4720s1020</name>
</gene>
<evidence type="ECO:0000256" key="11">
    <source>
        <dbReference type="ARBA" id="ARBA00022741"/>
    </source>
</evidence>
<dbReference type="GO" id="GO:0006952">
    <property type="term" value="P:defense response"/>
    <property type="evidence" value="ECO:0007669"/>
    <property type="project" value="UniProtKB-ARBA"/>
</dbReference>
<keyword evidence="7" id="KW-0418">Kinase</keyword>
<evidence type="ECO:0000256" key="7">
    <source>
        <dbReference type="ARBA" id="ARBA00022527"/>
    </source>
</evidence>
<dbReference type="SUPFAM" id="SSF49899">
    <property type="entry name" value="Concanavalin A-like lectins/glucanases"/>
    <property type="match status" value="1"/>
</dbReference>
<dbReference type="Proteomes" id="UP000077202">
    <property type="component" value="Unassembled WGS sequence"/>
</dbReference>
<keyword evidence="7" id="KW-0723">Serine/threonine-protein kinase</keyword>
<dbReference type="InterPro" id="IPR050528">
    <property type="entry name" value="L-type_Lectin-RKs"/>
</dbReference>
<dbReference type="PROSITE" id="PS50011">
    <property type="entry name" value="PROTEIN_KINASE_DOM"/>
    <property type="match status" value="1"/>
</dbReference>
<comment type="similarity">
    <text evidence="3">In the N-terminal section; belongs to the leguminous lectin family.</text>
</comment>
<dbReference type="InterPro" id="IPR000719">
    <property type="entry name" value="Prot_kinase_dom"/>
</dbReference>
<keyword evidence="15" id="KW-0325">Glycoprotein</keyword>
<evidence type="ECO:0000256" key="14">
    <source>
        <dbReference type="ARBA" id="ARBA00023136"/>
    </source>
</evidence>
<evidence type="ECO:0000256" key="8">
    <source>
        <dbReference type="ARBA" id="ARBA00022692"/>
    </source>
</evidence>
<feature type="chain" id="PRO_5008052013" description="non-specific serine/threonine protein kinase" evidence="16">
    <location>
        <begin position="33"/>
        <end position="476"/>
    </location>
</feature>
<dbReference type="InterPro" id="IPR019825">
    <property type="entry name" value="Lectin_legB_Mn/Ca_BS"/>
</dbReference>
<proteinExistence type="inferred from homology"/>
<evidence type="ECO:0000256" key="4">
    <source>
        <dbReference type="ARBA" id="ARBA00010217"/>
    </source>
</evidence>
<dbReference type="InterPro" id="IPR001245">
    <property type="entry name" value="Ser-Thr/Tyr_kinase_cat_dom"/>
</dbReference>
<comment type="similarity">
    <text evidence="4">In the C-terminal section; belongs to the protein kinase superfamily. Ser/Thr protein kinase family.</text>
</comment>
<evidence type="ECO:0000313" key="18">
    <source>
        <dbReference type="EMBL" id="OAE23637.1"/>
    </source>
</evidence>
<keyword evidence="14" id="KW-0472">Membrane</keyword>
<dbReference type="CDD" id="cd06899">
    <property type="entry name" value="lectin_legume_LecRK_Arcelin_ConA"/>
    <property type="match status" value="1"/>
</dbReference>
<keyword evidence="12" id="KW-0067">ATP-binding</keyword>
<dbReference type="EC" id="2.7.11.1" evidence="5"/>
<evidence type="ECO:0000256" key="2">
    <source>
        <dbReference type="ARBA" id="ARBA00004479"/>
    </source>
</evidence>
<dbReference type="Gene3D" id="1.10.510.10">
    <property type="entry name" value="Transferase(Phosphotransferase) domain 1"/>
    <property type="match status" value="1"/>
</dbReference>
<dbReference type="Pfam" id="PF00139">
    <property type="entry name" value="Lectin_legB"/>
    <property type="match status" value="1"/>
</dbReference>
<evidence type="ECO:0000256" key="1">
    <source>
        <dbReference type="ARBA" id="ARBA00004236"/>
    </source>
</evidence>
<keyword evidence="13" id="KW-1133">Transmembrane helix</keyword>
<feature type="domain" description="Protein kinase" evidence="17">
    <location>
        <begin position="112"/>
        <end position="467"/>
    </location>
</feature>